<dbReference type="InterPro" id="IPR013446">
    <property type="entry name" value="G1P_cyt_trans-like"/>
</dbReference>
<dbReference type="SUPFAM" id="SSF53448">
    <property type="entry name" value="Nucleotide-diphospho-sugar transferases"/>
    <property type="match status" value="1"/>
</dbReference>
<dbReference type="Gene3D" id="3.90.550.10">
    <property type="entry name" value="Spore Coat Polysaccharide Biosynthesis Protein SpsA, Chain A"/>
    <property type="match status" value="1"/>
</dbReference>
<dbReference type="KEGG" id="nli:G3M70_06560"/>
<keyword evidence="2" id="KW-0808">Transferase</keyword>
<organism evidence="2 3">
    <name type="scientific">Candidatus Nitronauta litoralis</name>
    <dbReference type="NCBI Taxonomy" id="2705533"/>
    <lineage>
        <taxon>Bacteria</taxon>
        <taxon>Pseudomonadati</taxon>
        <taxon>Nitrospinota/Tectimicrobiota group</taxon>
        <taxon>Nitrospinota</taxon>
        <taxon>Nitrospinia</taxon>
        <taxon>Nitrospinales</taxon>
        <taxon>Nitrospinaceae</taxon>
        <taxon>Candidatus Nitronauta</taxon>
    </lineage>
</organism>
<evidence type="ECO:0000259" key="1">
    <source>
        <dbReference type="Pfam" id="PF00483"/>
    </source>
</evidence>
<protein>
    <submittedName>
        <fullName evidence="2">NTP transferase domain-containing protein</fullName>
    </submittedName>
</protein>
<dbReference type="AlphaFoldDB" id="A0A7T0FZQ2"/>
<dbReference type="InterPro" id="IPR005835">
    <property type="entry name" value="NTP_transferase_dom"/>
</dbReference>
<proteinExistence type="predicted"/>
<evidence type="ECO:0000313" key="2">
    <source>
        <dbReference type="EMBL" id="QPJ61564.1"/>
    </source>
</evidence>
<dbReference type="InterPro" id="IPR029044">
    <property type="entry name" value="Nucleotide-diphossugar_trans"/>
</dbReference>
<dbReference type="EMBL" id="CP048685">
    <property type="protein sequence ID" value="QPJ61564.1"/>
    <property type="molecule type" value="Genomic_DNA"/>
</dbReference>
<feature type="domain" description="Nucleotidyl transferase" evidence="1">
    <location>
        <begin position="2"/>
        <end position="194"/>
    </location>
</feature>
<accession>A0A7T0FZQ2</accession>
<dbReference type="GO" id="GO:0047343">
    <property type="term" value="F:glucose-1-phosphate cytidylyltransferase activity"/>
    <property type="evidence" value="ECO:0007669"/>
    <property type="project" value="InterPro"/>
</dbReference>
<dbReference type="PANTHER" id="PTHR47183:SF1">
    <property type="entry name" value="GLUCOSE-1-PHOSPHATE CYTIDYLYLTRANSFERASE"/>
    <property type="match status" value="1"/>
</dbReference>
<dbReference type="PANTHER" id="PTHR47183">
    <property type="entry name" value="GLUCOSE-1-PHOSPHATE CYTIDYLYLTRANSFERASE-RELATED"/>
    <property type="match status" value="1"/>
</dbReference>
<evidence type="ECO:0000313" key="3">
    <source>
        <dbReference type="Proteomes" id="UP000594688"/>
    </source>
</evidence>
<name>A0A7T0FZQ2_9BACT</name>
<gene>
    <name evidence="2" type="ORF">G3M70_06560</name>
</gene>
<dbReference type="Pfam" id="PF00483">
    <property type="entry name" value="NTP_transferase"/>
    <property type="match status" value="1"/>
</dbReference>
<dbReference type="Proteomes" id="UP000594688">
    <property type="component" value="Chromosome"/>
</dbReference>
<sequence length="234" mass="26307">MKVIILSGGKGIRAFPFTEYLPKPMLPLGGSPIVAHVINSFIRQGFNEFILAAGYRKAELEDYFYKKDLGAKIDIVNTGEETDTGGRVLACKDLVGDSFMVTYADGLCDVPLDKLVEFHKGNKGVGTITSVPMYSPYGVLDVAEDGRVLKFREKPRIKGTWINAGFIVFDKTVFDHWQGENLEKEVFPNLLEKGLAYTYRHDGFFKSADNYKDILEFEELMQDGALPWLVKEKC</sequence>
<reference evidence="2 3" key="1">
    <citation type="submission" date="2020-02" db="EMBL/GenBank/DDBJ databases">
        <title>Genomic and physiological characterization of two novel Nitrospinaceae genera.</title>
        <authorList>
            <person name="Mueller A.J."/>
            <person name="Jung M.-Y."/>
            <person name="Strachan C.R."/>
            <person name="Herbold C.W."/>
            <person name="Kirkegaard R.H."/>
            <person name="Daims H."/>
        </authorList>
    </citation>
    <scope>NUCLEOTIDE SEQUENCE [LARGE SCALE GENOMIC DNA]</scope>
    <source>
        <strain evidence="2">EB</strain>
    </source>
</reference>